<dbReference type="RefSeq" id="WP_207381865.1">
    <property type="nucleotide sequence ID" value="NZ_CP071502.1"/>
</dbReference>
<keyword evidence="2" id="KW-1185">Reference proteome</keyword>
<reference evidence="1 2" key="1">
    <citation type="submission" date="2021-03" db="EMBL/GenBank/DDBJ databases">
        <title>Novel species identification of genus Shewanella.</title>
        <authorList>
            <person name="Liu G."/>
            <person name="Zhang Q."/>
        </authorList>
    </citation>
    <scope>NUCLEOTIDE SEQUENCE [LARGE SCALE GENOMIC DNA]</scope>
    <source>
        <strain evidence="1 2">FJAT-52962</strain>
    </source>
</reference>
<evidence type="ECO:0000313" key="1">
    <source>
        <dbReference type="EMBL" id="QSX38861.1"/>
    </source>
</evidence>
<proteinExistence type="predicted"/>
<dbReference type="Pfam" id="PF11993">
    <property type="entry name" value="VC2046"/>
    <property type="match status" value="1"/>
</dbReference>
<sequence>MQIASPLINELQCGERLNHAIEHGRRGEFALLLAMLSQDARDMVQFTLGEEGTVDAKLRRQFELPPAQTLVADVADDSLINNGGEFHELGLRGFALQQALKPEALVTRGPIPVTMLDALNNTDPLCKSRYLEPQHPALPEIPHFNDRLSGQRALAQRMAQA</sequence>
<organism evidence="1 2">
    <name type="scientific">Shewanella sedimentimangrovi</name>
    <dbReference type="NCBI Taxonomy" id="2814293"/>
    <lineage>
        <taxon>Bacteria</taxon>
        <taxon>Pseudomonadati</taxon>
        <taxon>Pseudomonadota</taxon>
        <taxon>Gammaproteobacteria</taxon>
        <taxon>Alteromonadales</taxon>
        <taxon>Shewanellaceae</taxon>
        <taxon>Shewanella</taxon>
    </lineage>
</organism>
<gene>
    <name evidence="1" type="ORF">JYB85_08720</name>
</gene>
<dbReference type="InterPro" id="IPR021879">
    <property type="entry name" value="VC2046_fam"/>
</dbReference>
<protein>
    <submittedName>
        <fullName evidence="1">QueD-like protein</fullName>
    </submittedName>
</protein>
<dbReference type="EMBL" id="CP071502">
    <property type="protein sequence ID" value="QSX38861.1"/>
    <property type="molecule type" value="Genomic_DNA"/>
</dbReference>
<dbReference type="Proteomes" id="UP000663207">
    <property type="component" value="Chromosome"/>
</dbReference>
<accession>A0ABX7R6V0</accession>
<name>A0ABX7R6V0_9GAMM</name>
<evidence type="ECO:0000313" key="2">
    <source>
        <dbReference type="Proteomes" id="UP000663207"/>
    </source>
</evidence>